<dbReference type="CDD" id="cd12797">
    <property type="entry name" value="M23_peptidase"/>
    <property type="match status" value="1"/>
</dbReference>
<dbReference type="PANTHER" id="PTHR21666">
    <property type="entry name" value="PEPTIDASE-RELATED"/>
    <property type="match status" value="1"/>
</dbReference>
<evidence type="ECO:0000256" key="1">
    <source>
        <dbReference type="ARBA" id="ARBA00022729"/>
    </source>
</evidence>
<dbReference type="InterPro" id="IPR050570">
    <property type="entry name" value="Cell_wall_metabolism_enzyme"/>
</dbReference>
<dbReference type="Proteomes" id="UP001595456">
    <property type="component" value="Unassembled WGS sequence"/>
</dbReference>
<dbReference type="InterPro" id="IPR016047">
    <property type="entry name" value="M23ase_b-sheet_dom"/>
</dbReference>
<dbReference type="Pfam" id="PF01551">
    <property type="entry name" value="Peptidase_M23"/>
    <property type="match status" value="1"/>
</dbReference>
<keyword evidence="1" id="KW-0732">Signal</keyword>
<dbReference type="Gene3D" id="2.70.70.10">
    <property type="entry name" value="Glucose Permease (Domain IIA)"/>
    <property type="match status" value="1"/>
</dbReference>
<gene>
    <name evidence="3" type="ORF">ACFODU_02195</name>
</gene>
<dbReference type="RefSeq" id="WP_336925555.1">
    <property type="nucleotide sequence ID" value="NZ_JBANRO010000004.1"/>
</dbReference>
<feature type="domain" description="M23ase beta-sheet core" evidence="2">
    <location>
        <begin position="269"/>
        <end position="363"/>
    </location>
</feature>
<evidence type="ECO:0000313" key="4">
    <source>
        <dbReference type="Proteomes" id="UP001595456"/>
    </source>
</evidence>
<keyword evidence="4" id="KW-1185">Reference proteome</keyword>
<dbReference type="EMBL" id="JBHRST010000002">
    <property type="protein sequence ID" value="MFC3096612.1"/>
    <property type="molecule type" value="Genomic_DNA"/>
</dbReference>
<dbReference type="SUPFAM" id="SSF51261">
    <property type="entry name" value="Duplicated hybrid motif"/>
    <property type="match status" value="1"/>
</dbReference>
<comment type="caution">
    <text evidence="3">The sequence shown here is derived from an EMBL/GenBank/DDBJ whole genome shotgun (WGS) entry which is preliminary data.</text>
</comment>
<evidence type="ECO:0000259" key="2">
    <source>
        <dbReference type="Pfam" id="PF01551"/>
    </source>
</evidence>
<organism evidence="3 4">
    <name type="scientific">Alteraurantiacibacter palmitatis</name>
    <dbReference type="NCBI Taxonomy" id="2054628"/>
    <lineage>
        <taxon>Bacteria</taxon>
        <taxon>Pseudomonadati</taxon>
        <taxon>Pseudomonadota</taxon>
        <taxon>Alphaproteobacteria</taxon>
        <taxon>Sphingomonadales</taxon>
        <taxon>Erythrobacteraceae</taxon>
        <taxon>Alteraurantiacibacter</taxon>
    </lineage>
</organism>
<dbReference type="PANTHER" id="PTHR21666:SF289">
    <property type="entry name" value="L-ALA--D-GLU ENDOPEPTIDASE"/>
    <property type="match status" value="1"/>
</dbReference>
<evidence type="ECO:0000313" key="3">
    <source>
        <dbReference type="EMBL" id="MFC3096612.1"/>
    </source>
</evidence>
<accession>A0ABV7E474</accession>
<sequence>MDKNTVGGWFNRLRAWFPEREFFMRSEGHVRFIKISSRMQMTVAGVALAALLGWGGSMGAMAVSQYRANAERADLLTRAAQVAKAEDRLHDYRQDLDQITANLQERQDFLDGILQMLPADMNAEGEDAATVSDSTEEAQELIGLIEGAIPEAAGLARIEARQLAFVERLTRYADRRASRTERAIRSLGLDPRAVMVRDEAAMGGPLQMLRSDSNGSLDPRFERLALSLSRMSALERGLDEIPQVMPADMRSISSGFGYRRDPFTGRAAMHSGLDFRGPIGAPIHAAADGRVSFVGTKAGYGKVVEITHGNGMMTRYAHMSRWDARAGQQVSAGEVIGRIGNTGRSTGPHLHFEVHINGRPVNPRPFLESASNVLEEARAEFAANGDEKRHGH</sequence>
<proteinExistence type="predicted"/>
<name>A0ABV7E474_9SPHN</name>
<protein>
    <submittedName>
        <fullName evidence="3">Peptidoglycan DD-metalloendopeptidase family protein</fullName>
    </submittedName>
</protein>
<dbReference type="InterPro" id="IPR011055">
    <property type="entry name" value="Dup_hybrid_motif"/>
</dbReference>
<reference evidence="4" key="1">
    <citation type="journal article" date="2019" name="Int. J. Syst. Evol. Microbiol.">
        <title>The Global Catalogue of Microorganisms (GCM) 10K type strain sequencing project: providing services to taxonomists for standard genome sequencing and annotation.</title>
        <authorList>
            <consortium name="The Broad Institute Genomics Platform"/>
            <consortium name="The Broad Institute Genome Sequencing Center for Infectious Disease"/>
            <person name="Wu L."/>
            <person name="Ma J."/>
        </authorList>
    </citation>
    <scope>NUCLEOTIDE SEQUENCE [LARGE SCALE GENOMIC DNA]</scope>
    <source>
        <strain evidence="4">KCTC 52607</strain>
    </source>
</reference>